<evidence type="ECO:0000259" key="1">
    <source>
        <dbReference type="Pfam" id="PF01814"/>
    </source>
</evidence>
<dbReference type="PANTHER" id="PTHR35585:SF1">
    <property type="entry name" value="HHE DOMAIN PROTEIN (AFU_ORTHOLOGUE AFUA_4G00730)"/>
    <property type="match status" value="1"/>
</dbReference>
<feature type="domain" description="Hemerythrin-like" evidence="1">
    <location>
        <begin position="44"/>
        <end position="159"/>
    </location>
</feature>
<dbReference type="RefSeq" id="WP_079647281.1">
    <property type="nucleotide sequence ID" value="NZ_FUYM01000002.1"/>
</dbReference>
<dbReference type="InterPro" id="IPR012312">
    <property type="entry name" value="Hemerythrin-like"/>
</dbReference>
<dbReference type="EMBL" id="FUYM01000002">
    <property type="protein sequence ID" value="SKB43165.1"/>
    <property type="molecule type" value="Genomic_DNA"/>
</dbReference>
<protein>
    <submittedName>
        <fullName evidence="2">Hemerythrin HHE cation binding domain-containing protein</fullName>
    </submittedName>
</protein>
<dbReference type="Proteomes" id="UP000189818">
    <property type="component" value="Unassembled WGS sequence"/>
</dbReference>
<dbReference type="Gene3D" id="1.20.120.520">
    <property type="entry name" value="nmb1532 protein domain like"/>
    <property type="match status" value="1"/>
</dbReference>
<keyword evidence="3" id="KW-1185">Reference proteome</keyword>
<name>A0A1T5B7M9_9SPHN</name>
<dbReference type="Pfam" id="PF01814">
    <property type="entry name" value="Hemerythrin"/>
    <property type="match status" value="1"/>
</dbReference>
<dbReference type="PANTHER" id="PTHR35585">
    <property type="entry name" value="HHE DOMAIN PROTEIN (AFU_ORTHOLOGUE AFUA_4G00730)"/>
    <property type="match status" value="1"/>
</dbReference>
<accession>A0A1T5B7M9</accession>
<gene>
    <name evidence="2" type="ORF">SAMN06295920_102554</name>
</gene>
<dbReference type="OrthoDB" id="7210157at2"/>
<proteinExistence type="predicted"/>
<dbReference type="AlphaFoldDB" id="A0A1T5B7M9"/>
<organism evidence="2 3">
    <name type="scientific">Rhizorhabdus histidinilytica</name>
    <dbReference type="NCBI Taxonomy" id="439228"/>
    <lineage>
        <taxon>Bacteria</taxon>
        <taxon>Pseudomonadati</taxon>
        <taxon>Pseudomonadota</taxon>
        <taxon>Alphaproteobacteria</taxon>
        <taxon>Sphingomonadales</taxon>
        <taxon>Sphingomonadaceae</taxon>
        <taxon>Rhizorhabdus</taxon>
    </lineage>
</organism>
<evidence type="ECO:0000313" key="3">
    <source>
        <dbReference type="Proteomes" id="UP000189818"/>
    </source>
</evidence>
<reference evidence="3" key="1">
    <citation type="submission" date="2017-02" db="EMBL/GenBank/DDBJ databases">
        <authorList>
            <person name="Varghese N."/>
            <person name="Submissions S."/>
        </authorList>
    </citation>
    <scope>NUCLEOTIDE SEQUENCE [LARGE SCALE GENOMIC DNA]</scope>
    <source>
        <strain evidence="3">UM2</strain>
    </source>
</reference>
<dbReference type="STRING" id="439228.SAMN06295920_102554"/>
<evidence type="ECO:0000313" key="2">
    <source>
        <dbReference type="EMBL" id="SKB43165.1"/>
    </source>
</evidence>
<sequence length="183" mass="20299">MLEEKTTRSFAIGAAAGLTAGLAANAVRKIFVQAPTMMAGEWDDALAAEHRAVLKLFDEIQATEEGHGTRRSLLLTQIAHALAKHALEEENAVYTTLRVHGQVADADRLNGDHGYVKQYLFELGQMAPEHPLFLSKIGDFRSMLEEHMRNEEETVFPKLRGVLTEEENGRLTKAMNMEGLKIA</sequence>